<name>A0A164I773_9CRUS</name>
<dbReference type="Proteomes" id="UP000076858">
    <property type="component" value="Unassembled WGS sequence"/>
</dbReference>
<accession>A0A164I773</accession>
<gene>
    <name evidence="1" type="ORF">APZ42_002546</name>
</gene>
<protein>
    <submittedName>
        <fullName evidence="1">Uncharacterized protein</fullName>
    </submittedName>
</protein>
<proteinExistence type="predicted"/>
<sequence>MGATFKLVEVHASSVTSRSFCSRAGKPGARLRLHFTDWIIRWPLRKSRPISRKQRVDDVFCAASCEK</sequence>
<evidence type="ECO:0000313" key="2">
    <source>
        <dbReference type="Proteomes" id="UP000076858"/>
    </source>
</evidence>
<reference evidence="1 2" key="1">
    <citation type="submission" date="2016-03" db="EMBL/GenBank/DDBJ databases">
        <title>EvidentialGene: Evidence-directed Construction of Genes on Genomes.</title>
        <authorList>
            <person name="Gilbert D.G."/>
            <person name="Choi J.-H."/>
            <person name="Mockaitis K."/>
            <person name="Colbourne J."/>
            <person name="Pfrender M."/>
        </authorList>
    </citation>
    <scope>NUCLEOTIDE SEQUENCE [LARGE SCALE GENOMIC DNA]</scope>
    <source>
        <strain evidence="1 2">Xinb3</strain>
        <tissue evidence="1">Complete organism</tissue>
    </source>
</reference>
<keyword evidence="2" id="KW-1185">Reference proteome</keyword>
<dbReference type="AlphaFoldDB" id="A0A164I773"/>
<organism evidence="1 2">
    <name type="scientific">Daphnia magna</name>
    <dbReference type="NCBI Taxonomy" id="35525"/>
    <lineage>
        <taxon>Eukaryota</taxon>
        <taxon>Metazoa</taxon>
        <taxon>Ecdysozoa</taxon>
        <taxon>Arthropoda</taxon>
        <taxon>Crustacea</taxon>
        <taxon>Branchiopoda</taxon>
        <taxon>Diplostraca</taxon>
        <taxon>Cladocera</taxon>
        <taxon>Anomopoda</taxon>
        <taxon>Daphniidae</taxon>
        <taxon>Daphnia</taxon>
    </lineage>
</organism>
<comment type="caution">
    <text evidence="1">The sequence shown here is derived from an EMBL/GenBank/DDBJ whole genome shotgun (WGS) entry which is preliminary data.</text>
</comment>
<dbReference type="EMBL" id="LRGB01008009">
    <property type="protein sequence ID" value="KZS00955.1"/>
    <property type="molecule type" value="Genomic_DNA"/>
</dbReference>
<evidence type="ECO:0000313" key="1">
    <source>
        <dbReference type="EMBL" id="KZS00955.1"/>
    </source>
</evidence>